<reference evidence="3" key="1">
    <citation type="journal article" date="2011" name="Genome Res.">
        <title>Phylogeny-wide analysis of social amoeba genomes highlights ancient origins for complex intercellular communication.</title>
        <authorList>
            <person name="Heidel A.J."/>
            <person name="Lawal H.M."/>
            <person name="Felder M."/>
            <person name="Schilde C."/>
            <person name="Helps N.R."/>
            <person name="Tunggal B."/>
            <person name="Rivero F."/>
            <person name="John U."/>
            <person name="Schleicher M."/>
            <person name="Eichinger L."/>
            <person name="Platzer M."/>
            <person name="Noegel A.A."/>
            <person name="Schaap P."/>
            <person name="Gloeckner G."/>
        </authorList>
    </citation>
    <scope>NUCLEOTIDE SEQUENCE [LARGE SCALE GENOMIC DNA]</scope>
    <source>
        <strain evidence="3">SH3</strain>
    </source>
</reference>
<accession>F4Q4W4</accession>
<proteinExistence type="predicted"/>
<organism evidence="2 3">
    <name type="scientific">Cavenderia fasciculata</name>
    <name type="common">Slime mold</name>
    <name type="synonym">Dictyostelium fasciculatum</name>
    <dbReference type="NCBI Taxonomy" id="261658"/>
    <lineage>
        <taxon>Eukaryota</taxon>
        <taxon>Amoebozoa</taxon>
        <taxon>Evosea</taxon>
        <taxon>Eumycetozoa</taxon>
        <taxon>Dictyostelia</taxon>
        <taxon>Acytosteliales</taxon>
        <taxon>Cavenderiaceae</taxon>
        <taxon>Cavenderia</taxon>
    </lineage>
</organism>
<evidence type="ECO:0000256" key="1">
    <source>
        <dbReference type="SAM" id="MobiDB-lite"/>
    </source>
</evidence>
<dbReference type="OrthoDB" id="19645at2759"/>
<gene>
    <name evidence="2" type="ORF">DFA_08052</name>
</gene>
<evidence type="ECO:0000313" key="2">
    <source>
        <dbReference type="EMBL" id="EGG17070.1"/>
    </source>
</evidence>
<sequence length="97" mass="10838">MQFQALRLFQRARHHVPLIKFPSRHGAPVNTHSTTTSQSSSASFVAPSSNTNNKNKNYTYLAQAPHKRLALKQEEMDMINLGGIFDPPAPPKKPSKK</sequence>
<feature type="compositionally biased region" description="Low complexity" evidence="1">
    <location>
        <begin position="31"/>
        <end position="55"/>
    </location>
</feature>
<protein>
    <submittedName>
        <fullName evidence="2">Uncharacterized protein</fullName>
    </submittedName>
</protein>
<dbReference type="GeneID" id="14869101"/>
<dbReference type="Proteomes" id="UP000007797">
    <property type="component" value="Unassembled WGS sequence"/>
</dbReference>
<dbReference type="KEGG" id="dfa:DFA_08052"/>
<keyword evidence="3" id="KW-1185">Reference proteome</keyword>
<evidence type="ECO:0000313" key="3">
    <source>
        <dbReference type="Proteomes" id="UP000007797"/>
    </source>
</evidence>
<feature type="region of interest" description="Disordered" evidence="1">
    <location>
        <begin position="22"/>
        <end position="55"/>
    </location>
</feature>
<dbReference type="AlphaFoldDB" id="F4Q4W4"/>
<dbReference type="RefSeq" id="XP_004355554.1">
    <property type="nucleotide sequence ID" value="XM_004355501.1"/>
</dbReference>
<dbReference type="EMBL" id="GL883021">
    <property type="protein sequence ID" value="EGG17070.1"/>
    <property type="molecule type" value="Genomic_DNA"/>
</dbReference>
<name>F4Q4W4_CACFS</name>
<dbReference type="OMA" id="GETHISY"/>